<organism evidence="3 5">
    <name type="scientific">Roseovarius indicus</name>
    <dbReference type="NCBI Taxonomy" id="540747"/>
    <lineage>
        <taxon>Bacteria</taxon>
        <taxon>Pseudomonadati</taxon>
        <taxon>Pseudomonadota</taxon>
        <taxon>Alphaproteobacteria</taxon>
        <taxon>Rhodobacterales</taxon>
        <taxon>Roseobacteraceae</taxon>
        <taxon>Roseovarius</taxon>
    </lineage>
</organism>
<dbReference type="PANTHER" id="PTHR30469:SF15">
    <property type="entry name" value="HLYD FAMILY OF SECRETION PROTEINS"/>
    <property type="match status" value="1"/>
</dbReference>
<dbReference type="Pfam" id="PF25917">
    <property type="entry name" value="BSH_RND"/>
    <property type="match status" value="1"/>
</dbReference>
<evidence type="ECO:0000313" key="6">
    <source>
        <dbReference type="Proteomes" id="UP000325785"/>
    </source>
</evidence>
<dbReference type="Proteomes" id="UP000325785">
    <property type="component" value="Chromosome"/>
</dbReference>
<feature type="coiled-coil region" evidence="1">
    <location>
        <begin position="119"/>
        <end position="160"/>
    </location>
</feature>
<dbReference type="AlphaFoldDB" id="A0A0T5P9I7"/>
<dbReference type="EMBL" id="CP031598">
    <property type="protein sequence ID" value="QEW24687.1"/>
    <property type="molecule type" value="Genomic_DNA"/>
</dbReference>
<keyword evidence="1" id="KW-0175">Coiled coil</keyword>
<dbReference type="OrthoDB" id="7626141at2"/>
<protein>
    <submittedName>
        <fullName evidence="3">Hemolysin D</fullName>
    </submittedName>
    <submittedName>
        <fullName evidence="4">Macrolide-specific efflux protein MacA</fullName>
    </submittedName>
</protein>
<dbReference type="STRING" id="540747.SAMN04488031_107260"/>
<dbReference type="RefSeq" id="WP_057816223.1">
    <property type="nucleotide sequence ID" value="NZ_CP031598.1"/>
</dbReference>
<dbReference type="PANTHER" id="PTHR30469">
    <property type="entry name" value="MULTIDRUG RESISTANCE PROTEIN MDTA"/>
    <property type="match status" value="1"/>
</dbReference>
<dbReference type="InterPro" id="IPR058625">
    <property type="entry name" value="MdtA-like_BSH"/>
</dbReference>
<accession>A0A0T5P9I7</accession>
<evidence type="ECO:0000259" key="2">
    <source>
        <dbReference type="Pfam" id="PF25917"/>
    </source>
</evidence>
<dbReference type="PATRIC" id="fig|540747.5.peg.5211"/>
<dbReference type="EMBL" id="LAXI01000006">
    <property type="protein sequence ID" value="KRS17583.1"/>
    <property type="molecule type" value="Genomic_DNA"/>
</dbReference>
<proteinExistence type="predicted"/>
<feature type="domain" description="Multidrug resistance protein MdtA-like barrel-sandwich hybrid" evidence="2">
    <location>
        <begin position="76"/>
        <end position="261"/>
    </location>
</feature>
<dbReference type="Proteomes" id="UP000051401">
    <property type="component" value="Unassembled WGS sequence"/>
</dbReference>
<evidence type="ECO:0000313" key="5">
    <source>
        <dbReference type="Proteomes" id="UP000051401"/>
    </source>
</evidence>
<name>A0A0T5P9I7_9RHOB</name>
<keyword evidence="5" id="KW-1185">Reference proteome</keyword>
<dbReference type="Gene3D" id="2.40.420.20">
    <property type="match status" value="1"/>
</dbReference>
<sequence length="485" mass="52456">MRFLRQSLTGLFLLSLTLGLLVYAGQIIFSAVQERMADEPRMPERRERVFAVNVVDAREQTVTPVLTAYGEIQSRRTLEIRAKTTGTLVTLADNFEEGGVVEEGQLLAQVDPADAEFALNRAESELTDAKAEKKEAVRALELAQDELAAAEEQATLQEKAYQRQVDLEDRGVGTSAAVETAELAAAQARQAVIARRQALAVAEARIDQAETGLARARIAFDEAERRLEDTRIVAGFSGTLSDVSVVEGGLVSANEQIGTLVDGNALEVSFRVSTPQYGRLLNDSGDLLKAPVSALLSVYGLDLEAKGVISREGAAVGEGSTGRLLFARLYEAPAMKPGDFVTVRIEEPPLEQVVRLPASSLGPDGNVLVLDEENRLETLAVTVMRRQGDDILVRGDALPGARVVVERTPLLGEGIKVRPLNPGAEAEAEDPGTLELTAARRERLMEFVQASGDMSAAVKRRLLGQLEQTRVPARVVERLERRMGG</sequence>
<dbReference type="KEGG" id="rid:RIdsm_00470"/>
<dbReference type="Gene3D" id="2.40.30.170">
    <property type="match status" value="1"/>
</dbReference>
<dbReference type="Gene3D" id="1.10.287.470">
    <property type="entry name" value="Helix hairpin bin"/>
    <property type="match status" value="1"/>
</dbReference>
<reference evidence="3 5" key="1">
    <citation type="submission" date="2015-04" db="EMBL/GenBank/DDBJ databases">
        <title>The draft genome sequence of Roseovarius indicus B108T.</title>
        <authorList>
            <person name="Li G."/>
            <person name="Lai Q."/>
            <person name="Shao Z."/>
            <person name="Yan P."/>
        </authorList>
    </citation>
    <scope>NUCLEOTIDE SEQUENCE [LARGE SCALE GENOMIC DNA]</scope>
    <source>
        <strain evidence="3 5">B108</strain>
    </source>
</reference>
<dbReference type="GO" id="GO:1990281">
    <property type="term" value="C:efflux pump complex"/>
    <property type="evidence" value="ECO:0007669"/>
    <property type="project" value="TreeGrafter"/>
</dbReference>
<evidence type="ECO:0000313" key="3">
    <source>
        <dbReference type="EMBL" id="KRS17583.1"/>
    </source>
</evidence>
<evidence type="ECO:0000313" key="4">
    <source>
        <dbReference type="EMBL" id="QEW24687.1"/>
    </source>
</evidence>
<dbReference type="Gene3D" id="2.40.50.100">
    <property type="match status" value="1"/>
</dbReference>
<reference evidence="4 6" key="2">
    <citation type="submission" date="2018-08" db="EMBL/GenBank/DDBJ databases">
        <title>Genetic Globetrotter - A new plasmid hitch-hiking vast phylogenetic and geographic distances.</title>
        <authorList>
            <person name="Vollmers J."/>
            <person name="Petersen J."/>
        </authorList>
    </citation>
    <scope>NUCLEOTIDE SEQUENCE [LARGE SCALE GENOMIC DNA]</scope>
    <source>
        <strain evidence="4 6">DSM 26383</strain>
    </source>
</reference>
<dbReference type="SUPFAM" id="SSF111369">
    <property type="entry name" value="HlyD-like secretion proteins"/>
    <property type="match status" value="2"/>
</dbReference>
<dbReference type="GO" id="GO:0015562">
    <property type="term" value="F:efflux transmembrane transporter activity"/>
    <property type="evidence" value="ECO:0007669"/>
    <property type="project" value="TreeGrafter"/>
</dbReference>
<feature type="coiled-coil region" evidence="1">
    <location>
        <begin position="199"/>
        <end position="233"/>
    </location>
</feature>
<gene>
    <name evidence="4" type="primary">macA</name>
    <name evidence="4" type="ORF">RIdsm_00470</name>
    <name evidence="3" type="ORF">XM52_11185</name>
</gene>
<evidence type="ECO:0000256" key="1">
    <source>
        <dbReference type="SAM" id="Coils"/>
    </source>
</evidence>